<evidence type="ECO:0000256" key="1">
    <source>
        <dbReference type="ARBA" id="ARBA00004651"/>
    </source>
</evidence>
<dbReference type="PROSITE" id="PS50929">
    <property type="entry name" value="ABC_TM1F"/>
    <property type="match status" value="1"/>
</dbReference>
<dbReference type="GO" id="GO:0140359">
    <property type="term" value="F:ABC-type transporter activity"/>
    <property type="evidence" value="ECO:0007669"/>
    <property type="project" value="InterPro"/>
</dbReference>
<keyword evidence="6 7" id="KW-0472">Membrane</keyword>
<reference evidence="10" key="1">
    <citation type="journal article" date="2014" name="Int. J. Syst. Evol. Microbiol.">
        <title>Complete genome sequence of Corynebacterium casei LMG S-19264T (=DSM 44701T), isolated from a smear-ripened cheese.</title>
        <authorList>
            <consortium name="US DOE Joint Genome Institute (JGI-PGF)"/>
            <person name="Walter F."/>
            <person name="Albersmeier A."/>
            <person name="Kalinowski J."/>
            <person name="Ruckert C."/>
        </authorList>
    </citation>
    <scope>NUCLEOTIDE SEQUENCE</scope>
    <source>
        <strain evidence="10">VKM Ac-1321</strain>
    </source>
</reference>
<dbReference type="InterPro" id="IPR027417">
    <property type="entry name" value="P-loop_NTPase"/>
</dbReference>
<comment type="subcellular location">
    <subcellularLocation>
        <location evidence="1">Cell membrane</location>
        <topology evidence="1">Multi-pass membrane protein</topology>
    </subcellularLocation>
</comment>
<dbReference type="Gene3D" id="3.40.50.300">
    <property type="entry name" value="P-loop containing nucleotide triphosphate hydrolases"/>
    <property type="match status" value="1"/>
</dbReference>
<feature type="transmembrane region" description="Helical" evidence="7">
    <location>
        <begin position="164"/>
        <end position="183"/>
    </location>
</feature>
<dbReference type="PANTHER" id="PTHR24221">
    <property type="entry name" value="ATP-BINDING CASSETTE SUB-FAMILY B"/>
    <property type="match status" value="1"/>
</dbReference>
<dbReference type="InterPro" id="IPR003439">
    <property type="entry name" value="ABC_transporter-like_ATP-bd"/>
</dbReference>
<evidence type="ECO:0000256" key="6">
    <source>
        <dbReference type="ARBA" id="ARBA00023136"/>
    </source>
</evidence>
<dbReference type="InterPro" id="IPR011527">
    <property type="entry name" value="ABC1_TM_dom"/>
</dbReference>
<dbReference type="GO" id="GO:0034040">
    <property type="term" value="F:ATPase-coupled lipid transmembrane transporter activity"/>
    <property type="evidence" value="ECO:0007669"/>
    <property type="project" value="TreeGrafter"/>
</dbReference>
<feature type="transmembrane region" description="Helical" evidence="7">
    <location>
        <begin position="63"/>
        <end position="85"/>
    </location>
</feature>
<accession>A0A9W6KKC8</accession>
<dbReference type="SUPFAM" id="SSF52540">
    <property type="entry name" value="P-loop containing nucleoside triphosphate hydrolases"/>
    <property type="match status" value="1"/>
</dbReference>
<evidence type="ECO:0000259" key="8">
    <source>
        <dbReference type="PROSITE" id="PS50893"/>
    </source>
</evidence>
<feature type="domain" description="ABC transmembrane type-1" evidence="9">
    <location>
        <begin position="27"/>
        <end position="310"/>
    </location>
</feature>
<dbReference type="InterPro" id="IPR039421">
    <property type="entry name" value="Type_1_exporter"/>
</dbReference>
<feature type="transmembrane region" description="Helical" evidence="7">
    <location>
        <begin position="251"/>
        <end position="272"/>
    </location>
</feature>
<dbReference type="PANTHER" id="PTHR24221:SF654">
    <property type="entry name" value="ATP-BINDING CASSETTE SUB-FAMILY B MEMBER 6"/>
    <property type="match status" value="1"/>
</dbReference>
<evidence type="ECO:0000256" key="5">
    <source>
        <dbReference type="ARBA" id="ARBA00022989"/>
    </source>
</evidence>
<feature type="transmembrane region" description="Helical" evidence="7">
    <location>
        <begin position="21"/>
        <end position="43"/>
    </location>
</feature>
<dbReference type="SUPFAM" id="SSF90123">
    <property type="entry name" value="ABC transporter transmembrane region"/>
    <property type="match status" value="1"/>
</dbReference>
<name>A0A9W6KKC8_9ACTN</name>
<keyword evidence="2 7" id="KW-0812">Transmembrane</keyword>
<evidence type="ECO:0000256" key="3">
    <source>
        <dbReference type="ARBA" id="ARBA00022741"/>
    </source>
</evidence>
<keyword evidence="3" id="KW-0547">Nucleotide-binding</keyword>
<evidence type="ECO:0000259" key="9">
    <source>
        <dbReference type="PROSITE" id="PS50929"/>
    </source>
</evidence>
<dbReference type="Gene3D" id="1.20.1560.10">
    <property type="entry name" value="ABC transporter type 1, transmembrane domain"/>
    <property type="match status" value="1"/>
</dbReference>
<organism evidence="10 11">
    <name type="scientific">Dactylosporangium matsuzakiense</name>
    <dbReference type="NCBI Taxonomy" id="53360"/>
    <lineage>
        <taxon>Bacteria</taxon>
        <taxon>Bacillati</taxon>
        <taxon>Actinomycetota</taxon>
        <taxon>Actinomycetes</taxon>
        <taxon>Micromonosporales</taxon>
        <taxon>Micromonosporaceae</taxon>
        <taxon>Dactylosporangium</taxon>
    </lineage>
</organism>
<dbReference type="PROSITE" id="PS00211">
    <property type="entry name" value="ABC_TRANSPORTER_1"/>
    <property type="match status" value="1"/>
</dbReference>
<feature type="transmembrane region" description="Helical" evidence="7">
    <location>
        <begin position="137"/>
        <end position="158"/>
    </location>
</feature>
<protein>
    <submittedName>
        <fullName evidence="10">Multidrug ABC transporter permease</fullName>
    </submittedName>
</protein>
<keyword evidence="11" id="KW-1185">Reference proteome</keyword>
<dbReference type="RefSeq" id="WP_261965483.1">
    <property type="nucleotide sequence ID" value="NZ_BAAAXA010000001.1"/>
</dbReference>
<dbReference type="AlphaFoldDB" id="A0A9W6KKC8"/>
<proteinExistence type="predicted"/>
<dbReference type="Pfam" id="PF00005">
    <property type="entry name" value="ABC_tran"/>
    <property type="match status" value="1"/>
</dbReference>
<evidence type="ECO:0000313" key="10">
    <source>
        <dbReference type="EMBL" id="GLL01104.1"/>
    </source>
</evidence>
<dbReference type="EMBL" id="BSFP01000013">
    <property type="protein sequence ID" value="GLL01104.1"/>
    <property type="molecule type" value="Genomic_DNA"/>
</dbReference>
<gene>
    <name evidence="10" type="ORF">GCM10017581_028450</name>
</gene>
<keyword evidence="4" id="KW-0067">ATP-binding</keyword>
<feature type="transmembrane region" description="Helical" evidence="7">
    <location>
        <begin position="284"/>
        <end position="307"/>
    </location>
</feature>
<evidence type="ECO:0000256" key="4">
    <source>
        <dbReference type="ARBA" id="ARBA00022840"/>
    </source>
</evidence>
<dbReference type="PROSITE" id="PS50893">
    <property type="entry name" value="ABC_TRANSPORTER_2"/>
    <property type="match status" value="1"/>
</dbReference>
<sequence length="603" mass="64617">MRQPLHDAWHALRLGVRATPARLAGDAVVTLVGAAVPVATVWLLKSALDEISSGGGTARTLAISIAGLVVAGLFAATLPSLGTYLQNEVGRAIGRRAQSDLYQATARLTGLARLEDPAFHDRLRMAQTAGRSGPGQVVRGVIGTAQLAVTLAGMVVVLAAINPAIAAVTLVGLLPALIAEVRLSREQAAMMWSISPHERREFFYAELQTSLPAAKEVRLLGLSELFRLRMLDELAASDGQRRRLDARTLRVQFALGLLSALVLGAALAWAARAALHGALSVGDVSALVAAIAALQTTLAALVNRVALMHHALLLYRHFRAVLDATPDLPQPPDPAPVPRLRTAVELRDVWFRYSPDQDWVLRGVTLVIPHGEAVGLVGLNGAGKSTIVKLLCRFYDPDRGTVLWDGQDVRDLSLDDLRSRIGALFQDYMTYELTAAENIGLGDVDAMSSPERIRAAAARAGIDSTVRALPHGYDTMLSKMFTDGPDDESTGVLLSGGQWQRLALARTYLRDGRDLLILDEPSAGLDAEAEHAIHRGLRTHRAGATSLLISHRLGALRDADTLVVLADGRITERGTHDELMAANGAYARLFRLQAAGYRSEPVA</sequence>
<dbReference type="SMART" id="SM00382">
    <property type="entry name" value="AAA"/>
    <property type="match status" value="1"/>
</dbReference>
<keyword evidence="5 7" id="KW-1133">Transmembrane helix</keyword>
<dbReference type="GO" id="GO:0005524">
    <property type="term" value="F:ATP binding"/>
    <property type="evidence" value="ECO:0007669"/>
    <property type="project" value="UniProtKB-KW"/>
</dbReference>
<comment type="caution">
    <text evidence="10">The sequence shown here is derived from an EMBL/GenBank/DDBJ whole genome shotgun (WGS) entry which is preliminary data.</text>
</comment>
<dbReference type="InterPro" id="IPR017871">
    <property type="entry name" value="ABC_transporter-like_CS"/>
</dbReference>
<dbReference type="InterPro" id="IPR003593">
    <property type="entry name" value="AAA+_ATPase"/>
</dbReference>
<dbReference type="GO" id="GO:0005886">
    <property type="term" value="C:plasma membrane"/>
    <property type="evidence" value="ECO:0007669"/>
    <property type="project" value="UniProtKB-SubCell"/>
</dbReference>
<evidence type="ECO:0000256" key="7">
    <source>
        <dbReference type="SAM" id="Phobius"/>
    </source>
</evidence>
<evidence type="ECO:0000313" key="11">
    <source>
        <dbReference type="Proteomes" id="UP001143480"/>
    </source>
</evidence>
<reference evidence="10" key="2">
    <citation type="submission" date="2023-01" db="EMBL/GenBank/DDBJ databases">
        <authorList>
            <person name="Sun Q."/>
            <person name="Evtushenko L."/>
        </authorList>
    </citation>
    <scope>NUCLEOTIDE SEQUENCE</scope>
    <source>
        <strain evidence="10">VKM Ac-1321</strain>
    </source>
</reference>
<evidence type="ECO:0000256" key="2">
    <source>
        <dbReference type="ARBA" id="ARBA00022692"/>
    </source>
</evidence>
<dbReference type="Proteomes" id="UP001143480">
    <property type="component" value="Unassembled WGS sequence"/>
</dbReference>
<dbReference type="GO" id="GO:0016887">
    <property type="term" value="F:ATP hydrolysis activity"/>
    <property type="evidence" value="ECO:0007669"/>
    <property type="project" value="InterPro"/>
</dbReference>
<feature type="domain" description="ABC transporter" evidence="8">
    <location>
        <begin position="344"/>
        <end position="592"/>
    </location>
</feature>
<dbReference type="InterPro" id="IPR036640">
    <property type="entry name" value="ABC1_TM_sf"/>
</dbReference>